<organism evidence="7">
    <name type="scientific">marine sediment metagenome</name>
    <dbReference type="NCBI Taxonomy" id="412755"/>
    <lineage>
        <taxon>unclassified sequences</taxon>
        <taxon>metagenomes</taxon>
        <taxon>ecological metagenomes</taxon>
    </lineage>
</organism>
<dbReference type="Gene3D" id="3.40.140.10">
    <property type="entry name" value="Cytidine Deaminase, domain 2"/>
    <property type="match status" value="1"/>
</dbReference>
<dbReference type="EMBL" id="BARV01036556">
    <property type="protein sequence ID" value="GAI55166.1"/>
    <property type="molecule type" value="Genomic_DNA"/>
</dbReference>
<dbReference type="PROSITE" id="PS00903">
    <property type="entry name" value="CYT_DCMP_DEAMINASES_1"/>
    <property type="match status" value="1"/>
</dbReference>
<evidence type="ECO:0000256" key="1">
    <source>
        <dbReference type="ARBA" id="ARBA00006576"/>
    </source>
</evidence>
<dbReference type="SUPFAM" id="SSF53927">
    <property type="entry name" value="Cytidine deaminase-like"/>
    <property type="match status" value="1"/>
</dbReference>
<accession>X1QK27</accession>
<evidence type="ECO:0000256" key="2">
    <source>
        <dbReference type="ARBA" id="ARBA00022723"/>
    </source>
</evidence>
<feature type="non-terminal residue" evidence="7">
    <location>
        <position position="228"/>
    </location>
</feature>
<gene>
    <name evidence="7" type="ORF">S06H3_56781</name>
</gene>
<dbReference type="GO" id="GO:0005737">
    <property type="term" value="C:cytoplasm"/>
    <property type="evidence" value="ECO:0007669"/>
    <property type="project" value="TreeGrafter"/>
</dbReference>
<keyword evidence="3" id="KW-0378">Hydrolase</keyword>
<dbReference type="AlphaFoldDB" id="X1QK27"/>
<evidence type="ECO:0000259" key="6">
    <source>
        <dbReference type="PROSITE" id="PS51747"/>
    </source>
</evidence>
<feature type="region of interest" description="Disordered" evidence="5">
    <location>
        <begin position="1"/>
        <end position="20"/>
    </location>
</feature>
<proteinExistence type="inferred from homology"/>
<name>X1QK27_9ZZZZ</name>
<dbReference type="GO" id="GO:0004132">
    <property type="term" value="F:dCMP deaminase activity"/>
    <property type="evidence" value="ECO:0007669"/>
    <property type="project" value="TreeGrafter"/>
</dbReference>
<feature type="domain" description="CMP/dCMP-type deaminase" evidence="6">
    <location>
        <begin position="59"/>
        <end position="228"/>
    </location>
</feature>
<dbReference type="InterPro" id="IPR015517">
    <property type="entry name" value="dCMP_deaminase-rel"/>
</dbReference>
<keyword evidence="4" id="KW-0862">Zinc</keyword>
<dbReference type="InterPro" id="IPR016193">
    <property type="entry name" value="Cytidine_deaminase-like"/>
</dbReference>
<feature type="non-terminal residue" evidence="7">
    <location>
        <position position="1"/>
    </location>
</feature>
<dbReference type="InterPro" id="IPR002125">
    <property type="entry name" value="CMP_dCMP_dom"/>
</dbReference>
<dbReference type="PANTHER" id="PTHR11086:SF18">
    <property type="entry name" value="DEOXYCYTIDYLATE DEAMINASE"/>
    <property type="match status" value="1"/>
</dbReference>
<dbReference type="GO" id="GO:0008270">
    <property type="term" value="F:zinc ion binding"/>
    <property type="evidence" value="ECO:0007669"/>
    <property type="project" value="InterPro"/>
</dbReference>
<evidence type="ECO:0000256" key="4">
    <source>
        <dbReference type="ARBA" id="ARBA00022833"/>
    </source>
</evidence>
<comment type="caution">
    <text evidence="7">The sequence shown here is derived from an EMBL/GenBank/DDBJ whole genome shotgun (WGS) entry which is preliminary data.</text>
</comment>
<comment type="similarity">
    <text evidence="1">Belongs to the cytidine and deoxycytidylate deaminase family.</text>
</comment>
<dbReference type="PANTHER" id="PTHR11086">
    <property type="entry name" value="DEOXYCYTIDYLATE DEAMINASE-RELATED"/>
    <property type="match status" value="1"/>
</dbReference>
<keyword evidence="2" id="KW-0479">Metal-binding</keyword>
<protein>
    <recommendedName>
        <fullName evidence="6">CMP/dCMP-type deaminase domain-containing protein</fullName>
    </recommendedName>
</protein>
<sequence>ATDLVNRDNKEEGQPYGQRVGSTFPMADYFASFGPRVRLDNQFKRLVRLTFGDPYISPTKEEEGMFFAQAAALRSLDLSRQVGAALFSEHGEIISTGCNDVPKAGGGLYWTDDNSFRDHELGYDANVAIKKELVADAYRRLREAKQLSPSTLEKSDQALATEALFGNAPHFKESLLFDVIEFGRAVHAEMDAITQAARVGASTKNGRLFCTTFPCHICARHIVSAGLK</sequence>
<feature type="compositionally biased region" description="Basic and acidic residues" evidence="5">
    <location>
        <begin position="1"/>
        <end position="13"/>
    </location>
</feature>
<dbReference type="Pfam" id="PF00383">
    <property type="entry name" value="dCMP_cyt_deam_1"/>
    <property type="match status" value="1"/>
</dbReference>
<dbReference type="InterPro" id="IPR016192">
    <property type="entry name" value="APOBEC/CMP_deaminase_Zn-bd"/>
</dbReference>
<evidence type="ECO:0000256" key="5">
    <source>
        <dbReference type="SAM" id="MobiDB-lite"/>
    </source>
</evidence>
<dbReference type="PROSITE" id="PS51747">
    <property type="entry name" value="CYT_DCMP_DEAMINASES_2"/>
    <property type="match status" value="1"/>
</dbReference>
<reference evidence="7" key="1">
    <citation type="journal article" date="2014" name="Front. Microbiol.">
        <title>High frequency of phylogenetically diverse reductive dehalogenase-homologous genes in deep subseafloor sedimentary metagenomes.</title>
        <authorList>
            <person name="Kawai M."/>
            <person name="Futagami T."/>
            <person name="Toyoda A."/>
            <person name="Takaki Y."/>
            <person name="Nishi S."/>
            <person name="Hori S."/>
            <person name="Arai W."/>
            <person name="Tsubouchi T."/>
            <person name="Morono Y."/>
            <person name="Uchiyama I."/>
            <person name="Ito T."/>
            <person name="Fujiyama A."/>
            <person name="Inagaki F."/>
            <person name="Takami H."/>
        </authorList>
    </citation>
    <scope>NUCLEOTIDE SEQUENCE</scope>
    <source>
        <strain evidence="7">Expedition CK06-06</strain>
    </source>
</reference>
<evidence type="ECO:0000256" key="3">
    <source>
        <dbReference type="ARBA" id="ARBA00022801"/>
    </source>
</evidence>
<evidence type="ECO:0000313" key="7">
    <source>
        <dbReference type="EMBL" id="GAI55166.1"/>
    </source>
</evidence>